<feature type="compositionally biased region" description="Polar residues" evidence="1">
    <location>
        <begin position="96"/>
        <end position="113"/>
    </location>
</feature>
<feature type="compositionally biased region" description="Polar residues" evidence="1">
    <location>
        <begin position="46"/>
        <end position="78"/>
    </location>
</feature>
<feature type="region of interest" description="Disordered" evidence="1">
    <location>
        <begin position="1"/>
        <end position="142"/>
    </location>
</feature>
<dbReference type="EMBL" id="JBJQOH010000002">
    <property type="protein sequence ID" value="KAL3695870.1"/>
    <property type="molecule type" value="Genomic_DNA"/>
</dbReference>
<evidence type="ECO:0000313" key="3">
    <source>
        <dbReference type="Proteomes" id="UP001633002"/>
    </source>
</evidence>
<gene>
    <name evidence="2" type="ORF">R1sor_009946</name>
</gene>
<proteinExistence type="predicted"/>
<evidence type="ECO:0000313" key="2">
    <source>
        <dbReference type="EMBL" id="KAL3695870.1"/>
    </source>
</evidence>
<dbReference type="Proteomes" id="UP001633002">
    <property type="component" value="Unassembled WGS sequence"/>
</dbReference>
<organism evidence="2 3">
    <name type="scientific">Riccia sorocarpa</name>
    <dbReference type="NCBI Taxonomy" id="122646"/>
    <lineage>
        <taxon>Eukaryota</taxon>
        <taxon>Viridiplantae</taxon>
        <taxon>Streptophyta</taxon>
        <taxon>Embryophyta</taxon>
        <taxon>Marchantiophyta</taxon>
        <taxon>Marchantiopsida</taxon>
        <taxon>Marchantiidae</taxon>
        <taxon>Marchantiales</taxon>
        <taxon>Ricciaceae</taxon>
        <taxon>Riccia</taxon>
    </lineage>
</organism>
<keyword evidence="3" id="KW-1185">Reference proteome</keyword>
<dbReference type="AlphaFoldDB" id="A0ABD3I0J2"/>
<feature type="compositionally biased region" description="Basic and acidic residues" evidence="1">
    <location>
        <begin position="81"/>
        <end position="95"/>
    </location>
</feature>
<comment type="caution">
    <text evidence="2">The sequence shown here is derived from an EMBL/GenBank/DDBJ whole genome shotgun (WGS) entry which is preliminary data.</text>
</comment>
<accession>A0ABD3I0J2</accession>
<evidence type="ECO:0000256" key="1">
    <source>
        <dbReference type="SAM" id="MobiDB-lite"/>
    </source>
</evidence>
<sequence>MAARQSANAGGRDPRSTPPTTKSSSWRELFGDSPGDSTDRERLRIRSNQMFEETSQQGNSPAASTEATTRWRSLNGQPSYDPDHPQHEIRQEQHGDPSSSQQGHPESSPSKRVSWSDIEEDDKSMGDQDNPGEQNEEVTYPAWKRSVMDEVTQAFRQLPNRTGVPKEDEVEWLYQEVENKAAAQVQHVKILAPRHYHALVGRQRCDTR</sequence>
<name>A0ABD3I0J2_9MARC</name>
<protein>
    <submittedName>
        <fullName evidence="2">Uncharacterized protein</fullName>
    </submittedName>
</protein>
<reference evidence="2 3" key="1">
    <citation type="submission" date="2024-09" db="EMBL/GenBank/DDBJ databases">
        <title>Chromosome-scale assembly of Riccia sorocarpa.</title>
        <authorList>
            <person name="Paukszto L."/>
        </authorList>
    </citation>
    <scope>NUCLEOTIDE SEQUENCE [LARGE SCALE GENOMIC DNA]</scope>
    <source>
        <strain evidence="2">LP-2024</strain>
        <tissue evidence="2">Aerial parts of the thallus</tissue>
    </source>
</reference>